<dbReference type="SUPFAM" id="SSF51735">
    <property type="entry name" value="NAD(P)-binding Rossmann-fold domains"/>
    <property type="match status" value="1"/>
</dbReference>
<evidence type="ECO:0000259" key="2">
    <source>
        <dbReference type="Pfam" id="PF13460"/>
    </source>
</evidence>
<dbReference type="GO" id="GO:0016646">
    <property type="term" value="F:oxidoreductase activity, acting on the CH-NH group of donors, NAD or NADP as acceptor"/>
    <property type="evidence" value="ECO:0007669"/>
    <property type="project" value="TreeGrafter"/>
</dbReference>
<comment type="caution">
    <text evidence="3">The sequence shown here is derived from an EMBL/GenBank/DDBJ whole genome shotgun (WGS) entry which is preliminary data.</text>
</comment>
<evidence type="ECO:0000313" key="4">
    <source>
        <dbReference type="Proteomes" id="UP001175227"/>
    </source>
</evidence>
<evidence type="ECO:0000256" key="1">
    <source>
        <dbReference type="ARBA" id="ARBA00038376"/>
    </source>
</evidence>
<dbReference type="AlphaFoldDB" id="A0AA39TY58"/>
<gene>
    <name evidence="3" type="ORF">IW261DRAFT_714437</name>
</gene>
<evidence type="ECO:0000313" key="3">
    <source>
        <dbReference type="EMBL" id="KAK0473292.1"/>
    </source>
</evidence>
<dbReference type="EMBL" id="JAUEPR010000034">
    <property type="protein sequence ID" value="KAK0473292.1"/>
    <property type="molecule type" value="Genomic_DNA"/>
</dbReference>
<reference evidence="3" key="1">
    <citation type="submission" date="2023-06" db="EMBL/GenBank/DDBJ databases">
        <authorList>
            <consortium name="Lawrence Berkeley National Laboratory"/>
            <person name="Ahrendt S."/>
            <person name="Sahu N."/>
            <person name="Indic B."/>
            <person name="Wong-Bajracharya J."/>
            <person name="Merenyi Z."/>
            <person name="Ke H.-M."/>
            <person name="Monk M."/>
            <person name="Kocsube S."/>
            <person name="Drula E."/>
            <person name="Lipzen A."/>
            <person name="Balint B."/>
            <person name="Henrissat B."/>
            <person name="Andreopoulos B."/>
            <person name="Martin F.M."/>
            <person name="Harder C.B."/>
            <person name="Rigling D."/>
            <person name="Ford K.L."/>
            <person name="Foster G.D."/>
            <person name="Pangilinan J."/>
            <person name="Papanicolaou A."/>
            <person name="Barry K."/>
            <person name="LaButti K."/>
            <person name="Viragh M."/>
            <person name="Koriabine M."/>
            <person name="Yan M."/>
            <person name="Riley R."/>
            <person name="Champramary S."/>
            <person name="Plett K.L."/>
            <person name="Tsai I.J."/>
            <person name="Slot J."/>
            <person name="Sipos G."/>
            <person name="Plett J."/>
            <person name="Nagy L.G."/>
            <person name="Grigoriev I.V."/>
        </authorList>
    </citation>
    <scope>NUCLEOTIDE SEQUENCE</scope>
    <source>
        <strain evidence="3">ICMP 16352</strain>
    </source>
</reference>
<name>A0AA39TY58_9AGAR</name>
<dbReference type="Proteomes" id="UP001175227">
    <property type="component" value="Unassembled WGS sequence"/>
</dbReference>
<feature type="domain" description="NAD(P)-binding" evidence="2">
    <location>
        <begin position="7"/>
        <end position="209"/>
    </location>
</feature>
<accession>A0AA39TY58</accession>
<dbReference type="Gene3D" id="3.40.50.720">
    <property type="entry name" value="NAD(P)-binding Rossmann-like Domain"/>
    <property type="match status" value="1"/>
</dbReference>
<dbReference type="PANTHER" id="PTHR43355:SF2">
    <property type="entry name" value="FLAVIN REDUCTASE (NADPH)"/>
    <property type="match status" value="1"/>
</dbReference>
<dbReference type="PANTHER" id="PTHR43355">
    <property type="entry name" value="FLAVIN REDUCTASE (NADPH)"/>
    <property type="match status" value="1"/>
</dbReference>
<comment type="similarity">
    <text evidence="1">Belongs to the avfA family.</text>
</comment>
<dbReference type="Pfam" id="PF13460">
    <property type="entry name" value="NAD_binding_10"/>
    <property type="match status" value="1"/>
</dbReference>
<proteinExistence type="inferred from homology"/>
<dbReference type="InterPro" id="IPR036291">
    <property type="entry name" value="NAD(P)-bd_dom_sf"/>
</dbReference>
<dbReference type="InterPro" id="IPR016040">
    <property type="entry name" value="NAD(P)-bd_dom"/>
</dbReference>
<sequence>MRILIFGPTGPSGVLLVRETLDAFQSCTLILYARNPSKLPTDITSNKFVITIQGELDEHDKLSKAMEGVDAVLSTLGHNASLKENPFHHSDTPIAKAYERIIDLMHFHGVKRLIALGTPSMSDPRDKFSLGWSFMIGGVAALAHTSYRDVVETGKTIRTRGDDLDWTIVRVPRMTNKDQKEVVAGYVGDGKTGFSLSRAGFAAFIVKELCASRPQVDQGGTTNILSVIS</sequence>
<dbReference type="InterPro" id="IPR051606">
    <property type="entry name" value="Polyketide_Oxido-like"/>
</dbReference>
<organism evidence="3 4">
    <name type="scientific">Armillaria novae-zelandiae</name>
    <dbReference type="NCBI Taxonomy" id="153914"/>
    <lineage>
        <taxon>Eukaryota</taxon>
        <taxon>Fungi</taxon>
        <taxon>Dikarya</taxon>
        <taxon>Basidiomycota</taxon>
        <taxon>Agaricomycotina</taxon>
        <taxon>Agaricomycetes</taxon>
        <taxon>Agaricomycetidae</taxon>
        <taxon>Agaricales</taxon>
        <taxon>Marasmiineae</taxon>
        <taxon>Physalacriaceae</taxon>
        <taxon>Armillaria</taxon>
    </lineage>
</organism>
<protein>
    <submittedName>
        <fullName evidence="3">NAD(P)-binding protein</fullName>
    </submittedName>
</protein>
<keyword evidence="4" id="KW-1185">Reference proteome</keyword>